<accession>A0AAV9PDE2</accession>
<feature type="region of interest" description="Disordered" evidence="1">
    <location>
        <begin position="1"/>
        <end position="22"/>
    </location>
</feature>
<organism evidence="2 3">
    <name type="scientific">Saxophila tyrrhenica</name>
    <dbReference type="NCBI Taxonomy" id="1690608"/>
    <lineage>
        <taxon>Eukaryota</taxon>
        <taxon>Fungi</taxon>
        <taxon>Dikarya</taxon>
        <taxon>Ascomycota</taxon>
        <taxon>Pezizomycotina</taxon>
        <taxon>Dothideomycetes</taxon>
        <taxon>Dothideomycetidae</taxon>
        <taxon>Mycosphaerellales</taxon>
        <taxon>Extremaceae</taxon>
        <taxon>Saxophila</taxon>
    </lineage>
</organism>
<sequence>MLHEAKDDSQLSTTQAQEAHDEELENGLLLQYAIGRTTADRAQEVLIAVMNGAKAPRKDQLRFLAADEADLREGVLRGAKYVVNCCNNVIRRDPGNVHATPLRETWQPIGREVDDELEERTKRILREAAEEALQKSPMVDLYYKCMRAVARVRCWAMNGTSAA</sequence>
<dbReference type="GeneID" id="89925896"/>
<dbReference type="Proteomes" id="UP001337655">
    <property type="component" value="Unassembled WGS sequence"/>
</dbReference>
<proteinExistence type="predicted"/>
<evidence type="ECO:0000313" key="3">
    <source>
        <dbReference type="Proteomes" id="UP001337655"/>
    </source>
</evidence>
<dbReference type="EMBL" id="JAVRRT010000006">
    <property type="protein sequence ID" value="KAK5171406.1"/>
    <property type="molecule type" value="Genomic_DNA"/>
</dbReference>
<reference evidence="2 3" key="1">
    <citation type="submission" date="2023-08" db="EMBL/GenBank/DDBJ databases">
        <title>Black Yeasts Isolated from many extreme environments.</title>
        <authorList>
            <person name="Coleine C."/>
            <person name="Stajich J.E."/>
            <person name="Selbmann L."/>
        </authorList>
    </citation>
    <scope>NUCLEOTIDE SEQUENCE [LARGE SCALE GENOMIC DNA]</scope>
    <source>
        <strain evidence="2 3">CCFEE 5935</strain>
    </source>
</reference>
<comment type="caution">
    <text evidence="2">The sequence shown here is derived from an EMBL/GenBank/DDBJ whole genome shotgun (WGS) entry which is preliminary data.</text>
</comment>
<protein>
    <submittedName>
        <fullName evidence="2">Uncharacterized protein</fullName>
    </submittedName>
</protein>
<dbReference type="AlphaFoldDB" id="A0AAV9PDE2"/>
<evidence type="ECO:0000313" key="2">
    <source>
        <dbReference type="EMBL" id="KAK5171406.1"/>
    </source>
</evidence>
<keyword evidence="3" id="KW-1185">Reference proteome</keyword>
<name>A0AAV9PDE2_9PEZI</name>
<evidence type="ECO:0000256" key="1">
    <source>
        <dbReference type="SAM" id="MobiDB-lite"/>
    </source>
</evidence>
<dbReference type="RefSeq" id="XP_064660434.1">
    <property type="nucleotide sequence ID" value="XM_064801804.1"/>
</dbReference>
<gene>
    <name evidence="2" type="ORF">LTR77_004550</name>
</gene>